<dbReference type="Pfam" id="PF26576">
    <property type="entry name" value="IBH1_N"/>
    <property type="match status" value="1"/>
</dbReference>
<dbReference type="InterPro" id="IPR044660">
    <property type="entry name" value="IBH1-like"/>
</dbReference>
<organism evidence="6 7">
    <name type="scientific">Rhynchospora pubera</name>
    <dbReference type="NCBI Taxonomy" id="906938"/>
    <lineage>
        <taxon>Eukaryota</taxon>
        <taxon>Viridiplantae</taxon>
        <taxon>Streptophyta</taxon>
        <taxon>Embryophyta</taxon>
        <taxon>Tracheophyta</taxon>
        <taxon>Spermatophyta</taxon>
        <taxon>Magnoliopsida</taxon>
        <taxon>Liliopsida</taxon>
        <taxon>Poales</taxon>
        <taxon>Cyperaceae</taxon>
        <taxon>Cyperoideae</taxon>
        <taxon>Rhynchosporeae</taxon>
        <taxon>Rhynchospora</taxon>
    </lineage>
</organism>
<evidence type="ECO:0000313" key="7">
    <source>
        <dbReference type="Proteomes" id="UP001140206"/>
    </source>
</evidence>
<dbReference type="InterPro" id="IPR059002">
    <property type="entry name" value="IBH1_N"/>
</dbReference>
<evidence type="ECO:0000256" key="2">
    <source>
        <dbReference type="ARBA" id="ARBA00023015"/>
    </source>
</evidence>
<name>A0AAV8ENJ6_9POAL</name>
<keyword evidence="2" id="KW-0805">Transcription regulation</keyword>
<keyword evidence="4" id="KW-0539">Nucleus</keyword>
<dbReference type="GO" id="GO:0006355">
    <property type="term" value="P:regulation of DNA-templated transcription"/>
    <property type="evidence" value="ECO:0007669"/>
    <property type="project" value="InterPro"/>
</dbReference>
<dbReference type="Proteomes" id="UP001140206">
    <property type="component" value="Chromosome 3"/>
</dbReference>
<dbReference type="InterPro" id="IPR044549">
    <property type="entry name" value="bHLH_AtIBH1-like"/>
</dbReference>
<evidence type="ECO:0000313" key="6">
    <source>
        <dbReference type="EMBL" id="KAJ4779741.1"/>
    </source>
</evidence>
<sequence>MNRKNPLPNSNPNSPNSSMQALHFLQALARIARAAPKPAHSARTRQIRHAAYASMAHSSRSSRRTWSRALLHRLRQWQQQRPGRLLTVRRRVRIVTPITSRPEEPARAETLRQLVPGGRGMEYCNLLEETADYVQCLRAQVQLMQTLLDAFSS</sequence>
<dbReference type="PANTHER" id="PTHR33124:SF40">
    <property type="entry name" value="TRANSCRIPTION FACTOR IBH1"/>
    <property type="match status" value="1"/>
</dbReference>
<dbReference type="AlphaFoldDB" id="A0AAV8ENJ6"/>
<dbReference type="PANTHER" id="PTHR33124">
    <property type="entry name" value="TRANSCRIPTION FACTOR IBH1-LIKE 1"/>
    <property type="match status" value="1"/>
</dbReference>
<dbReference type="EMBL" id="JAMFTS010000003">
    <property type="protein sequence ID" value="KAJ4779741.1"/>
    <property type="molecule type" value="Genomic_DNA"/>
</dbReference>
<feature type="domain" description="IBH1-like N-terminal" evidence="5">
    <location>
        <begin position="23"/>
        <end position="76"/>
    </location>
</feature>
<accession>A0AAV8ENJ6</accession>
<reference evidence="6" key="1">
    <citation type="submission" date="2022-08" db="EMBL/GenBank/DDBJ databases">
        <authorList>
            <person name="Marques A."/>
        </authorList>
    </citation>
    <scope>NUCLEOTIDE SEQUENCE</scope>
    <source>
        <strain evidence="6">RhyPub2mFocal</strain>
        <tissue evidence="6">Leaves</tissue>
    </source>
</reference>
<evidence type="ECO:0000256" key="1">
    <source>
        <dbReference type="ARBA" id="ARBA00004123"/>
    </source>
</evidence>
<comment type="subcellular location">
    <subcellularLocation>
        <location evidence="1">Nucleus</location>
    </subcellularLocation>
</comment>
<keyword evidence="3" id="KW-0804">Transcription</keyword>
<dbReference type="GO" id="GO:0005634">
    <property type="term" value="C:nucleus"/>
    <property type="evidence" value="ECO:0007669"/>
    <property type="project" value="UniProtKB-SubCell"/>
</dbReference>
<comment type="caution">
    <text evidence="6">The sequence shown here is derived from an EMBL/GenBank/DDBJ whole genome shotgun (WGS) entry which is preliminary data.</text>
</comment>
<evidence type="ECO:0000256" key="4">
    <source>
        <dbReference type="ARBA" id="ARBA00023242"/>
    </source>
</evidence>
<evidence type="ECO:0000256" key="3">
    <source>
        <dbReference type="ARBA" id="ARBA00023163"/>
    </source>
</evidence>
<protein>
    <submittedName>
        <fullName evidence="6">Transcription factor IBH1</fullName>
    </submittedName>
</protein>
<gene>
    <name evidence="6" type="ORF">LUZ62_063998</name>
</gene>
<evidence type="ECO:0000259" key="5">
    <source>
        <dbReference type="Pfam" id="PF26576"/>
    </source>
</evidence>
<proteinExistence type="predicted"/>
<keyword evidence="7" id="KW-1185">Reference proteome</keyword>
<dbReference type="CDD" id="cd11444">
    <property type="entry name" value="bHLH_AtIBH1_like"/>
    <property type="match status" value="1"/>
</dbReference>